<dbReference type="PANTHER" id="PTHR45586">
    <property type="entry name" value="TPR REPEAT-CONTAINING PROTEIN PA4667"/>
    <property type="match status" value="1"/>
</dbReference>
<evidence type="ECO:0000256" key="2">
    <source>
        <dbReference type="ARBA" id="ARBA00022803"/>
    </source>
</evidence>
<dbReference type="EMBL" id="DF952378">
    <property type="protein sequence ID" value="GAN44121.1"/>
    <property type="molecule type" value="Genomic_DNA"/>
</dbReference>
<evidence type="ECO:0000256" key="1">
    <source>
        <dbReference type="ARBA" id="ARBA00022737"/>
    </source>
</evidence>
<dbReference type="NCBIfam" id="TIGR02521">
    <property type="entry name" value="type_IV_pilW"/>
    <property type="match status" value="1"/>
</dbReference>
<dbReference type="PROSITE" id="PS50005">
    <property type="entry name" value="TPR"/>
    <property type="match status" value="3"/>
</dbReference>
<keyword evidence="2 3" id="KW-0802">TPR repeat</keyword>
<dbReference type="PROSITE" id="PS51257">
    <property type="entry name" value="PROKAR_LIPOPROTEIN"/>
    <property type="match status" value="1"/>
</dbReference>
<dbReference type="InterPro" id="IPR019734">
    <property type="entry name" value="TPR_rpt"/>
</dbReference>
<evidence type="ECO:0000313" key="4">
    <source>
        <dbReference type="EMBL" id="GAN44121.1"/>
    </source>
</evidence>
<dbReference type="Pfam" id="PF13181">
    <property type="entry name" value="TPR_8"/>
    <property type="match status" value="1"/>
</dbReference>
<reference evidence="4" key="1">
    <citation type="submission" date="2015-03" db="EMBL/GenBank/DDBJ databases">
        <title>Draft genome sequence of Mizugakiibacter sediminis skMP5.</title>
        <authorList>
            <person name="Watanabe T."/>
            <person name="Kojima H."/>
            <person name="Fukui M."/>
        </authorList>
    </citation>
    <scope>NUCLEOTIDE SEQUENCE</scope>
    <source>
        <strain evidence="4">SkMP5</strain>
    </source>
</reference>
<feature type="repeat" description="TPR" evidence="3">
    <location>
        <begin position="38"/>
        <end position="71"/>
    </location>
</feature>
<dbReference type="InterPro" id="IPR011990">
    <property type="entry name" value="TPR-like_helical_dom_sf"/>
</dbReference>
<dbReference type="AlphaFoldDB" id="A0A0K8QPY4"/>
<gene>
    <name evidence="4" type="ORF">MBSD_0641</name>
    <name evidence="5" type="ORF">MBSD_n2285</name>
</gene>
<evidence type="ECO:0000313" key="6">
    <source>
        <dbReference type="Proteomes" id="UP000253740"/>
    </source>
</evidence>
<dbReference type="RefSeq" id="WP_062537527.1">
    <property type="nucleotide sequence ID" value="NZ_DF970239.1"/>
</dbReference>
<dbReference type="Pfam" id="PF13374">
    <property type="entry name" value="TPR_10"/>
    <property type="match status" value="1"/>
</dbReference>
<dbReference type="SUPFAM" id="SSF48452">
    <property type="entry name" value="TPR-like"/>
    <property type="match status" value="1"/>
</dbReference>
<dbReference type="Pfam" id="PF14559">
    <property type="entry name" value="TPR_19"/>
    <property type="match status" value="1"/>
</dbReference>
<feature type="repeat" description="TPR" evidence="3">
    <location>
        <begin position="72"/>
        <end position="105"/>
    </location>
</feature>
<protein>
    <submittedName>
        <fullName evidence="4">Pilus biosynthesis protein PilW</fullName>
    </submittedName>
    <submittedName>
        <fullName evidence="5">Type IV pilus biogenesis/stability protein PilW</fullName>
    </submittedName>
</protein>
<dbReference type="EMBL" id="DF970239">
    <property type="protein sequence ID" value="GAP66969.1"/>
    <property type="molecule type" value="Genomic_DNA"/>
</dbReference>
<sequence length="256" mass="28434">MRLEKLIAIAFLAALLAACSTPGGSPRSNAADKREEAAQIHTQLGQSYLEQGDLKTALDKLTKALQFDPNYAPAHTVIAVVYERIGQNERAEQHYRKAVELEPQKGIPNNNLGAFLCREGKVEESLRYFRKAIADPFYATPDTAYTNAGTCELKLNQAEAAEADFRKAVQANPQNREALFQLARVLYGKRDLFHARAFLQRFDSLNQPTAESLLLGHDIETGLGNAEGAQDYAKRLRSQFPDSEQARSLDHAGNMR</sequence>
<keyword evidence="6" id="KW-1185">Reference proteome</keyword>
<dbReference type="OrthoDB" id="9814042at2"/>
<dbReference type="InterPro" id="IPR013360">
    <property type="entry name" value="Pilus_4_PilW"/>
</dbReference>
<reference evidence="5" key="2">
    <citation type="submission" date="2015-08" db="EMBL/GenBank/DDBJ databases">
        <title>Complete DNA Sequence of Pseudomonas syringae pv. actinidiae, the Causal Agent of Kiwifruit Canker Disease.</title>
        <authorList>
            <person name="Rikkerink E.H.A."/>
            <person name="Fineran P.C."/>
        </authorList>
    </citation>
    <scope>NUCLEOTIDE SEQUENCE</scope>
    <source>
        <strain evidence="5">SkMP5</strain>
    </source>
</reference>
<name>A0A0K8QPY4_9GAMM</name>
<feature type="repeat" description="TPR" evidence="3">
    <location>
        <begin position="142"/>
        <end position="175"/>
    </location>
</feature>
<dbReference type="PANTHER" id="PTHR45586:SF1">
    <property type="entry name" value="LIPOPOLYSACCHARIDE ASSEMBLY PROTEIN B"/>
    <property type="match status" value="1"/>
</dbReference>
<accession>A0A0K8QPY4</accession>
<dbReference type="Proteomes" id="UP000253740">
    <property type="component" value="Unassembled WGS sequence"/>
</dbReference>
<dbReference type="PROSITE" id="PS50293">
    <property type="entry name" value="TPR_REGION"/>
    <property type="match status" value="2"/>
</dbReference>
<dbReference type="SMART" id="SM00028">
    <property type="entry name" value="TPR"/>
    <property type="match status" value="4"/>
</dbReference>
<proteinExistence type="predicted"/>
<dbReference type="HOGENOM" id="CLU_003728_7_0_6"/>
<organism evidence="5">
    <name type="scientific">Mizugakiibacter sediminis</name>
    <dbReference type="NCBI Taxonomy" id="1475481"/>
    <lineage>
        <taxon>Bacteria</taxon>
        <taxon>Pseudomonadati</taxon>
        <taxon>Pseudomonadota</taxon>
        <taxon>Gammaproteobacteria</taxon>
        <taxon>Lysobacterales</taxon>
        <taxon>Rhodanobacteraceae</taxon>
        <taxon>Mizugakiibacter</taxon>
    </lineage>
</organism>
<keyword evidence="1" id="KW-0677">Repeat</keyword>
<evidence type="ECO:0000313" key="5">
    <source>
        <dbReference type="EMBL" id="GAP66969.1"/>
    </source>
</evidence>
<dbReference type="Gene3D" id="1.25.40.10">
    <property type="entry name" value="Tetratricopeptide repeat domain"/>
    <property type="match status" value="1"/>
</dbReference>
<dbReference type="InterPro" id="IPR051012">
    <property type="entry name" value="CellSynth/LPSAsmb/PSIAsmb"/>
</dbReference>
<evidence type="ECO:0000256" key="3">
    <source>
        <dbReference type="PROSITE-ProRule" id="PRU00339"/>
    </source>
</evidence>
<dbReference type="STRING" id="1475481.GCA_000953855_02331"/>